<dbReference type="PANTHER" id="PTHR42759">
    <property type="entry name" value="MOXR FAMILY PROTEIN"/>
    <property type="match status" value="1"/>
</dbReference>
<dbReference type="Gene3D" id="1.10.8.80">
    <property type="entry name" value="Magnesium chelatase subunit I, C-Terminal domain"/>
    <property type="match status" value="1"/>
</dbReference>
<organism evidence="6 7">
    <name type="scientific">Clostridium frigidicarnis</name>
    <dbReference type="NCBI Taxonomy" id="84698"/>
    <lineage>
        <taxon>Bacteria</taxon>
        <taxon>Bacillati</taxon>
        <taxon>Bacillota</taxon>
        <taxon>Clostridia</taxon>
        <taxon>Eubacteriales</taxon>
        <taxon>Clostridiaceae</taxon>
        <taxon>Clostridium</taxon>
    </lineage>
</organism>
<comment type="similarity">
    <text evidence="3">Belongs to the MoxR family.</text>
</comment>
<dbReference type="InterPro" id="IPR041628">
    <property type="entry name" value="ChlI/MoxR_AAA_lid"/>
</dbReference>
<feature type="domain" description="ATPase AAA-3" evidence="4">
    <location>
        <begin position="45"/>
        <end position="174"/>
    </location>
</feature>
<evidence type="ECO:0000313" key="7">
    <source>
        <dbReference type="Proteomes" id="UP000198619"/>
    </source>
</evidence>
<dbReference type="SUPFAM" id="SSF52540">
    <property type="entry name" value="P-loop containing nucleoside triphosphate hydrolases"/>
    <property type="match status" value="1"/>
</dbReference>
<evidence type="ECO:0000256" key="3">
    <source>
        <dbReference type="ARBA" id="ARBA00061607"/>
    </source>
</evidence>
<proteinExistence type="inferred from homology"/>
<dbReference type="InterPro" id="IPR027417">
    <property type="entry name" value="P-loop_NTPase"/>
</dbReference>
<dbReference type="RefSeq" id="WP_242948457.1">
    <property type="nucleotide sequence ID" value="NZ_FOKI01000050.1"/>
</dbReference>
<dbReference type="Proteomes" id="UP000198619">
    <property type="component" value="Unassembled WGS sequence"/>
</dbReference>
<dbReference type="EMBL" id="FOKI01000050">
    <property type="protein sequence ID" value="SFB42260.1"/>
    <property type="molecule type" value="Genomic_DNA"/>
</dbReference>
<name>A0A1I1B0V4_9CLOT</name>
<dbReference type="GO" id="GO:0016887">
    <property type="term" value="F:ATP hydrolysis activity"/>
    <property type="evidence" value="ECO:0007669"/>
    <property type="project" value="InterPro"/>
</dbReference>
<evidence type="ECO:0000313" key="6">
    <source>
        <dbReference type="EMBL" id="SFB42260.1"/>
    </source>
</evidence>
<dbReference type="Pfam" id="PF17863">
    <property type="entry name" value="AAA_lid_2"/>
    <property type="match status" value="1"/>
</dbReference>
<keyword evidence="1" id="KW-0547">Nucleotide-binding</keyword>
<evidence type="ECO:0000259" key="4">
    <source>
        <dbReference type="Pfam" id="PF07726"/>
    </source>
</evidence>
<feature type="domain" description="ChlI/MoxR AAA lid" evidence="5">
    <location>
        <begin position="238"/>
        <end position="310"/>
    </location>
</feature>
<dbReference type="AlphaFoldDB" id="A0A1I1B0V4"/>
<reference evidence="6 7" key="1">
    <citation type="submission" date="2016-10" db="EMBL/GenBank/DDBJ databases">
        <authorList>
            <person name="de Groot N.N."/>
        </authorList>
    </citation>
    <scope>NUCLEOTIDE SEQUENCE [LARGE SCALE GENOMIC DNA]</scope>
    <source>
        <strain evidence="6 7">DSM 12271</strain>
    </source>
</reference>
<accession>A0A1I1B0V4</accession>
<keyword evidence="2" id="KW-0067">ATP-binding</keyword>
<dbReference type="PIRSF" id="PIRSF002849">
    <property type="entry name" value="AAA_ATPase_chaperone_MoxR_prd"/>
    <property type="match status" value="1"/>
</dbReference>
<evidence type="ECO:0000256" key="2">
    <source>
        <dbReference type="ARBA" id="ARBA00022840"/>
    </source>
</evidence>
<dbReference type="Pfam" id="PF07726">
    <property type="entry name" value="AAA_3"/>
    <property type="match status" value="1"/>
</dbReference>
<dbReference type="GO" id="GO:0005524">
    <property type="term" value="F:ATP binding"/>
    <property type="evidence" value="ECO:0007669"/>
    <property type="project" value="UniProtKB-KW"/>
</dbReference>
<dbReference type="PANTHER" id="PTHR42759:SF5">
    <property type="entry name" value="METHANOL DEHYDROGENASE REGULATOR"/>
    <property type="match status" value="1"/>
</dbReference>
<gene>
    <name evidence="6" type="ORF">SAMN04488528_10503</name>
</gene>
<dbReference type="STRING" id="84698.SAMN04488528_10503"/>
<protein>
    <submittedName>
        <fullName evidence="6">MoxR-like ATPase</fullName>
    </submittedName>
</protein>
<sequence length="321" mass="36540">MEEIILEMDKFKIFRDKIQDNVGKVIVGKEHKIDKIIVAFICSGHVLLEDVPGTGKTKLARALAKTLNCSFKRIQFTPDLLPSDLTGIYYYNQKNLEFQFKPGPILSQFVLADEINRATPRTQSALLESMEERQVTVDGNTIKLEKPFFVMATENPVEQYGTFPLPEAQLDRFFIKLSMGYPEFFQEKEILTRFKEEDPLEDLEQTISLEDIRYVQDNYVYVNVSEAIKEYIVNIITATRCNKCIELGASPRGTLALMRGAQANAAIQGRDYVIPEDVKEMSVPILSHRIMLHSSVGILENKGEDIVEEILNTIEAPLEKI</sequence>
<keyword evidence="7" id="KW-1185">Reference proteome</keyword>
<dbReference type="InterPro" id="IPR050764">
    <property type="entry name" value="CbbQ/NirQ/NorQ/GpvN"/>
</dbReference>
<dbReference type="Gene3D" id="3.40.50.300">
    <property type="entry name" value="P-loop containing nucleotide triphosphate hydrolases"/>
    <property type="match status" value="1"/>
</dbReference>
<evidence type="ECO:0000256" key="1">
    <source>
        <dbReference type="ARBA" id="ARBA00022741"/>
    </source>
</evidence>
<dbReference type="InterPro" id="IPR011703">
    <property type="entry name" value="ATPase_AAA-3"/>
</dbReference>
<evidence type="ECO:0000259" key="5">
    <source>
        <dbReference type="Pfam" id="PF17863"/>
    </source>
</evidence>
<dbReference type="FunFam" id="3.40.50.300:FF:000640">
    <property type="entry name" value="MoxR family ATPase"/>
    <property type="match status" value="1"/>
</dbReference>